<proteinExistence type="predicted"/>
<name>A0A5B2VK58_9BACT</name>
<evidence type="ECO:0000313" key="1">
    <source>
        <dbReference type="EMBL" id="KAA2238629.1"/>
    </source>
</evidence>
<dbReference type="EMBL" id="VUOC01000004">
    <property type="protein sequence ID" value="KAA2238629.1"/>
    <property type="molecule type" value="Genomic_DNA"/>
</dbReference>
<gene>
    <name evidence="1" type="ORF">F0L74_20610</name>
</gene>
<reference evidence="1 2" key="2">
    <citation type="submission" date="2019-09" db="EMBL/GenBank/DDBJ databases">
        <authorList>
            <person name="Jin C."/>
        </authorList>
    </citation>
    <scope>NUCLEOTIDE SEQUENCE [LARGE SCALE GENOMIC DNA]</scope>
    <source>
        <strain evidence="1 2">BN140078</strain>
    </source>
</reference>
<reference evidence="1 2" key="1">
    <citation type="submission" date="2019-09" db="EMBL/GenBank/DDBJ databases">
        <title>Chitinophaga ginsengihumi sp. nov., isolated from soil of ginseng rhizosphere.</title>
        <authorList>
            <person name="Lee J."/>
        </authorList>
    </citation>
    <scope>NUCLEOTIDE SEQUENCE [LARGE SCALE GENOMIC DNA]</scope>
    <source>
        <strain evidence="1 2">BN140078</strain>
    </source>
</reference>
<dbReference type="RefSeq" id="WP_149839808.1">
    <property type="nucleotide sequence ID" value="NZ_VUOC01000004.1"/>
</dbReference>
<keyword evidence="2" id="KW-1185">Reference proteome</keyword>
<dbReference type="Proteomes" id="UP000324611">
    <property type="component" value="Unassembled WGS sequence"/>
</dbReference>
<evidence type="ECO:0000313" key="2">
    <source>
        <dbReference type="Proteomes" id="UP000324611"/>
    </source>
</evidence>
<dbReference type="AlphaFoldDB" id="A0A5B2VK58"/>
<protein>
    <submittedName>
        <fullName evidence="1">Uncharacterized protein</fullName>
    </submittedName>
</protein>
<comment type="caution">
    <text evidence="1">The sequence shown here is derived from an EMBL/GenBank/DDBJ whole genome shotgun (WGS) entry which is preliminary data.</text>
</comment>
<accession>A0A5B2VK58</accession>
<organism evidence="1 2">
    <name type="scientific">Chitinophaga agrisoli</name>
    <dbReference type="NCBI Taxonomy" id="2607653"/>
    <lineage>
        <taxon>Bacteria</taxon>
        <taxon>Pseudomonadati</taxon>
        <taxon>Bacteroidota</taxon>
        <taxon>Chitinophagia</taxon>
        <taxon>Chitinophagales</taxon>
        <taxon>Chitinophagaceae</taxon>
        <taxon>Chitinophaga</taxon>
    </lineage>
</organism>
<sequence length="66" mass="7073">MKKLEAKKLQLNPIKIAKLYHVRSGGNTPFASDASTCQVSCGTCSVITCTDVVCPTVRGCDPWTEA</sequence>